<gene>
    <name evidence="1" type="ORF">KIN_27970</name>
</gene>
<reference evidence="1 2" key="1">
    <citation type="submission" date="2019-12" db="EMBL/GenBank/DDBJ databases">
        <title>Litoreibacter badius sp. nov., a novel bacteriochlorophyll a-containing bacterium in the genus Litoreibacter.</title>
        <authorList>
            <person name="Kanamuro M."/>
            <person name="Takabe Y."/>
            <person name="Mori K."/>
            <person name="Takaichi S."/>
            <person name="Hanada S."/>
        </authorList>
    </citation>
    <scope>NUCLEOTIDE SEQUENCE [LARGE SCALE GENOMIC DNA]</scope>
    <source>
        <strain evidence="1 2">K6</strain>
    </source>
</reference>
<organism evidence="1 2">
    <name type="scientific">Litoreibacter roseus</name>
    <dbReference type="NCBI Taxonomy" id="2601869"/>
    <lineage>
        <taxon>Bacteria</taxon>
        <taxon>Pseudomonadati</taxon>
        <taxon>Pseudomonadota</taxon>
        <taxon>Alphaproteobacteria</taxon>
        <taxon>Rhodobacterales</taxon>
        <taxon>Roseobacteraceae</taxon>
        <taxon>Litoreibacter</taxon>
    </lineage>
</organism>
<name>A0A6N6JH96_9RHOB</name>
<protein>
    <recommendedName>
        <fullName evidence="3">Polyketide cyclase/dehydrase/lipid transport protein</fullName>
    </recommendedName>
</protein>
<accession>A0A6N6JH96</accession>
<dbReference type="Proteomes" id="UP000436822">
    <property type="component" value="Unassembled WGS sequence"/>
</dbReference>
<comment type="caution">
    <text evidence="1">The sequence shown here is derived from an EMBL/GenBank/DDBJ whole genome shotgun (WGS) entry which is preliminary data.</text>
</comment>
<dbReference type="EMBL" id="BLJE01000003">
    <property type="protein sequence ID" value="GFE65723.1"/>
    <property type="molecule type" value="Genomic_DNA"/>
</dbReference>
<dbReference type="InterPro" id="IPR023393">
    <property type="entry name" value="START-like_dom_sf"/>
</dbReference>
<dbReference type="SUPFAM" id="SSF55961">
    <property type="entry name" value="Bet v1-like"/>
    <property type="match status" value="1"/>
</dbReference>
<dbReference type="AlphaFoldDB" id="A0A6N6JH96"/>
<evidence type="ECO:0000313" key="1">
    <source>
        <dbReference type="EMBL" id="GFE65723.1"/>
    </source>
</evidence>
<dbReference type="CDD" id="cd07821">
    <property type="entry name" value="PYR_PYL_RCAR_like"/>
    <property type="match status" value="1"/>
</dbReference>
<proteinExistence type="predicted"/>
<dbReference type="InterPro" id="IPR019587">
    <property type="entry name" value="Polyketide_cyclase/dehydratase"/>
</dbReference>
<evidence type="ECO:0000313" key="2">
    <source>
        <dbReference type="Proteomes" id="UP000436822"/>
    </source>
</evidence>
<dbReference type="Pfam" id="PF10604">
    <property type="entry name" value="Polyketide_cyc2"/>
    <property type="match status" value="1"/>
</dbReference>
<dbReference type="OrthoDB" id="1462188at2"/>
<keyword evidence="2" id="KW-1185">Reference proteome</keyword>
<dbReference type="Gene3D" id="3.30.530.20">
    <property type="match status" value="1"/>
</dbReference>
<sequence>MELTITRQIDAPIDKVWDILGPNYTSAGDWASSVFASAPRPGTAKVANAPAAGRVCETSLGPFTETIEAYDPDRRLVSYSATGDKMPGFMKGLRNTWQLSPSGNGTKASMTLRADIAFPMNVLMGWMMKMQFRKALTETIDDLKVYAETGRPSPRKVKVDASKKAAAARQAMA</sequence>
<dbReference type="RefSeq" id="WP_159808121.1">
    <property type="nucleotide sequence ID" value="NZ_BLJE01000003.1"/>
</dbReference>
<evidence type="ECO:0008006" key="3">
    <source>
        <dbReference type="Google" id="ProtNLM"/>
    </source>
</evidence>